<reference evidence="3 4" key="1">
    <citation type="submission" date="2023-11" db="EMBL/GenBank/DDBJ databases">
        <title>Gilvimarinus fulvus sp. nov., isolated from the surface of Kelp.</title>
        <authorList>
            <person name="Sun Y.Y."/>
            <person name="Gong Y."/>
            <person name="Du Z.J."/>
        </authorList>
    </citation>
    <scope>NUCLEOTIDE SEQUENCE [LARGE SCALE GENOMIC DNA]</scope>
    <source>
        <strain evidence="3 4">SDUM040013</strain>
    </source>
</reference>
<dbReference type="Proteomes" id="UP001273505">
    <property type="component" value="Unassembled WGS sequence"/>
</dbReference>
<evidence type="ECO:0000259" key="2">
    <source>
        <dbReference type="Pfam" id="PF06439"/>
    </source>
</evidence>
<dbReference type="EMBL" id="JAXAFO010000003">
    <property type="protein sequence ID" value="MDX6848320.1"/>
    <property type="molecule type" value="Genomic_DNA"/>
</dbReference>
<feature type="chain" id="PRO_5046865830" evidence="1">
    <location>
        <begin position="23"/>
        <end position="273"/>
    </location>
</feature>
<name>A0ABU4RTV5_9GAMM</name>
<dbReference type="Gene3D" id="2.60.120.560">
    <property type="entry name" value="Exo-inulinase, domain 1"/>
    <property type="match status" value="1"/>
</dbReference>
<accession>A0ABU4RTV5</accession>
<organism evidence="3 4">
    <name type="scientific">Gilvimarinus gilvus</name>
    <dbReference type="NCBI Taxonomy" id="3058038"/>
    <lineage>
        <taxon>Bacteria</taxon>
        <taxon>Pseudomonadati</taxon>
        <taxon>Pseudomonadota</taxon>
        <taxon>Gammaproteobacteria</taxon>
        <taxon>Cellvibrionales</taxon>
        <taxon>Cellvibrionaceae</taxon>
        <taxon>Gilvimarinus</taxon>
    </lineage>
</organism>
<keyword evidence="1" id="KW-0732">Signal</keyword>
<evidence type="ECO:0000313" key="3">
    <source>
        <dbReference type="EMBL" id="MDX6848320.1"/>
    </source>
</evidence>
<evidence type="ECO:0000256" key="1">
    <source>
        <dbReference type="SAM" id="SignalP"/>
    </source>
</evidence>
<protein>
    <submittedName>
        <fullName evidence="3">DUF1080 domain-containing protein</fullName>
    </submittedName>
</protein>
<comment type="caution">
    <text evidence="3">The sequence shown here is derived from an EMBL/GenBank/DDBJ whole genome shotgun (WGS) entry which is preliminary data.</text>
</comment>
<sequence>MSPLKTCLSAALLCALVPSTLADSAGEKEWINLFNGKDLNDWAIKIRHSKLGENTHNTFRVEDGLLKVRYDQYPSFDHEFGHIFYTPQDFSYYRIELQYRFVGQQVANGPAWANRNNGIMYHAQAPETMGLDQDFPLSMEYQLLGGLNEGERSTANLCTPGTHVVMGNVLRKDHCINSSSATYNGDDWVNISLEVHGRELAVHTVEGAEVMRYRDLQKDDGSALERGYIALQAESAPIDFKVVRLLNLEGCMDPEANNYKSYLVKHDSKACQY</sequence>
<feature type="domain" description="3-keto-alpha-glucoside-1,2-lyase/3-keto-2-hydroxy-glucal hydratase" evidence="2">
    <location>
        <begin position="29"/>
        <end position="245"/>
    </location>
</feature>
<evidence type="ECO:0000313" key="4">
    <source>
        <dbReference type="Proteomes" id="UP001273505"/>
    </source>
</evidence>
<keyword evidence="4" id="KW-1185">Reference proteome</keyword>
<gene>
    <name evidence="3" type="ORF">SCD92_03040</name>
</gene>
<dbReference type="InterPro" id="IPR010496">
    <property type="entry name" value="AL/BT2_dom"/>
</dbReference>
<dbReference type="Pfam" id="PF06439">
    <property type="entry name" value="3keto-disac_hyd"/>
    <property type="match status" value="1"/>
</dbReference>
<dbReference type="RefSeq" id="WP_302722940.1">
    <property type="nucleotide sequence ID" value="NZ_JAULRU010000577.1"/>
</dbReference>
<feature type="signal peptide" evidence="1">
    <location>
        <begin position="1"/>
        <end position="22"/>
    </location>
</feature>
<proteinExistence type="predicted"/>